<evidence type="ECO:0000313" key="9">
    <source>
        <dbReference type="Proteomes" id="UP001501821"/>
    </source>
</evidence>
<evidence type="ECO:0000256" key="2">
    <source>
        <dbReference type="ARBA" id="ARBA00022741"/>
    </source>
</evidence>
<dbReference type="PANTHER" id="PTHR45832:SF22">
    <property type="entry name" value="SERINE_THREONINE-PROTEIN KINASE SAMKA-RELATED"/>
    <property type="match status" value="1"/>
</dbReference>
<organism evidence="8 9">
    <name type="scientific">Nocardioides panacisoli</name>
    <dbReference type="NCBI Taxonomy" id="627624"/>
    <lineage>
        <taxon>Bacteria</taxon>
        <taxon>Bacillati</taxon>
        <taxon>Actinomycetota</taxon>
        <taxon>Actinomycetes</taxon>
        <taxon>Propionibacteriales</taxon>
        <taxon>Nocardioidaceae</taxon>
        <taxon>Nocardioides</taxon>
    </lineage>
</organism>
<dbReference type="InterPro" id="IPR051931">
    <property type="entry name" value="PAK3-like"/>
</dbReference>
<evidence type="ECO:0000259" key="7">
    <source>
        <dbReference type="PROSITE" id="PS50011"/>
    </source>
</evidence>
<feature type="region of interest" description="Disordered" evidence="5">
    <location>
        <begin position="351"/>
        <end position="383"/>
    </location>
</feature>
<feature type="region of interest" description="Disordered" evidence="5">
    <location>
        <begin position="263"/>
        <end position="313"/>
    </location>
</feature>
<dbReference type="InterPro" id="IPR011009">
    <property type="entry name" value="Kinase-like_dom_sf"/>
</dbReference>
<accession>A0ABP7IWR7</accession>
<proteinExistence type="inferred from homology"/>
<name>A0ABP7IWR7_9ACTN</name>
<feature type="binding site" evidence="4">
    <location>
        <position position="39"/>
    </location>
    <ligand>
        <name>ATP</name>
        <dbReference type="ChEBI" id="CHEBI:30616"/>
    </ligand>
</feature>
<dbReference type="Pfam" id="PF00069">
    <property type="entry name" value="Pkinase"/>
    <property type="match status" value="1"/>
</dbReference>
<dbReference type="SMART" id="SM00220">
    <property type="entry name" value="S_TKc"/>
    <property type="match status" value="1"/>
</dbReference>
<dbReference type="RefSeq" id="WP_344777463.1">
    <property type="nucleotide sequence ID" value="NZ_BAABAH010000014.1"/>
</dbReference>
<feature type="transmembrane region" description="Helical" evidence="6">
    <location>
        <begin position="319"/>
        <end position="342"/>
    </location>
</feature>
<dbReference type="InterPro" id="IPR000719">
    <property type="entry name" value="Prot_kinase_dom"/>
</dbReference>
<comment type="caution">
    <text evidence="8">The sequence shown here is derived from an EMBL/GenBank/DDBJ whole genome shotgun (WGS) entry which is preliminary data.</text>
</comment>
<keyword evidence="6" id="KW-0812">Transmembrane</keyword>
<dbReference type="Proteomes" id="UP001501821">
    <property type="component" value="Unassembled WGS sequence"/>
</dbReference>
<evidence type="ECO:0000256" key="5">
    <source>
        <dbReference type="SAM" id="MobiDB-lite"/>
    </source>
</evidence>
<dbReference type="CDD" id="cd14014">
    <property type="entry name" value="STKc_PknB_like"/>
    <property type="match status" value="1"/>
</dbReference>
<keyword evidence="3 4" id="KW-0067">ATP-binding</keyword>
<dbReference type="Gene3D" id="1.10.510.10">
    <property type="entry name" value="Transferase(Phosphotransferase) domain 1"/>
    <property type="match status" value="1"/>
</dbReference>
<gene>
    <name evidence="8" type="ORF">GCM10022242_33020</name>
</gene>
<dbReference type="EMBL" id="BAABAH010000014">
    <property type="protein sequence ID" value="GAA3829046.1"/>
    <property type="molecule type" value="Genomic_DNA"/>
</dbReference>
<dbReference type="InterPro" id="IPR017441">
    <property type="entry name" value="Protein_kinase_ATP_BS"/>
</dbReference>
<keyword evidence="6" id="KW-0472">Membrane</keyword>
<feature type="compositionally biased region" description="Pro residues" evidence="5">
    <location>
        <begin position="293"/>
        <end position="306"/>
    </location>
</feature>
<evidence type="ECO:0000256" key="4">
    <source>
        <dbReference type="PROSITE-ProRule" id="PRU10141"/>
    </source>
</evidence>
<keyword evidence="9" id="KW-1185">Reference proteome</keyword>
<evidence type="ECO:0000313" key="8">
    <source>
        <dbReference type="EMBL" id="GAA3829046.1"/>
    </source>
</evidence>
<dbReference type="PROSITE" id="PS50011">
    <property type="entry name" value="PROTEIN_KINASE_DOM"/>
    <property type="match status" value="1"/>
</dbReference>
<feature type="compositionally biased region" description="Gly residues" evidence="5">
    <location>
        <begin position="354"/>
        <end position="364"/>
    </location>
</feature>
<dbReference type="PROSITE" id="PS00108">
    <property type="entry name" value="PROTEIN_KINASE_ST"/>
    <property type="match status" value="1"/>
</dbReference>
<comment type="similarity">
    <text evidence="1">Belongs to the protein kinase superfamily. STE Ser/Thr protein kinase family. STE20 subfamily.</text>
</comment>
<evidence type="ECO:0000256" key="6">
    <source>
        <dbReference type="SAM" id="Phobius"/>
    </source>
</evidence>
<protein>
    <recommendedName>
        <fullName evidence="7">Protein kinase domain-containing protein</fullName>
    </recommendedName>
</protein>
<feature type="domain" description="Protein kinase" evidence="7">
    <location>
        <begin position="10"/>
        <end position="261"/>
    </location>
</feature>
<dbReference type="PANTHER" id="PTHR45832">
    <property type="entry name" value="SERINE/THREONINE-PROTEIN KINASE SAMKA-RELATED-RELATED"/>
    <property type="match status" value="1"/>
</dbReference>
<sequence>MEAGRVTDRYSLDRKIGQGGSGAVWLGRDDVLGRTVALKQVGYPPGSVDVDLIRAEREARLAARVNHPNVVAVFDLVEAEAGYWLVMEYVEGTTLAATIEQRGALSPDYTARVMARVADALAAAHAAGIVHRDVKPSNILLGDEDTVKLTDFGIARAVADASLTQTGLVTGSPAYLSPEVASGRSATPASDVWSLGATMFHALAGKPPYDIGDNVMGAMYRIVNEDPPRLRTAGWLGPLLEMTMTRDPASRPAMAEVRDYLRAPATSRETQRMPVVPPPPAPPANPPTTATPIAPPPEPAPDPAPVAPARRADGRDRRAGLVAAIGGGAVALLVLVAAFLLLGNNGDDTPAAQTGGGASTGGGAATSSSPPSSSDETTAPPPTAAELEGFAQSYLQTASKDPAAGFDQLTPAYQQRSPQYQEFWGSVSGVKVLDITADPSNMRVTYTYSYHLKGRGAEKHTDQVTLYLVRKGDQILIADATSSPA</sequence>
<dbReference type="Gene3D" id="3.30.200.20">
    <property type="entry name" value="Phosphorylase Kinase, domain 1"/>
    <property type="match status" value="1"/>
</dbReference>
<evidence type="ECO:0000256" key="1">
    <source>
        <dbReference type="ARBA" id="ARBA00008874"/>
    </source>
</evidence>
<dbReference type="InterPro" id="IPR008271">
    <property type="entry name" value="Ser/Thr_kinase_AS"/>
</dbReference>
<dbReference type="SUPFAM" id="SSF56112">
    <property type="entry name" value="Protein kinase-like (PK-like)"/>
    <property type="match status" value="1"/>
</dbReference>
<keyword evidence="6" id="KW-1133">Transmembrane helix</keyword>
<evidence type="ECO:0000256" key="3">
    <source>
        <dbReference type="ARBA" id="ARBA00022840"/>
    </source>
</evidence>
<feature type="compositionally biased region" description="Low complexity" evidence="5">
    <location>
        <begin position="365"/>
        <end position="378"/>
    </location>
</feature>
<keyword evidence="2 4" id="KW-0547">Nucleotide-binding</keyword>
<reference evidence="9" key="1">
    <citation type="journal article" date="2019" name="Int. J. Syst. Evol. Microbiol.">
        <title>The Global Catalogue of Microorganisms (GCM) 10K type strain sequencing project: providing services to taxonomists for standard genome sequencing and annotation.</title>
        <authorList>
            <consortium name="The Broad Institute Genomics Platform"/>
            <consortium name="The Broad Institute Genome Sequencing Center for Infectious Disease"/>
            <person name="Wu L."/>
            <person name="Ma J."/>
        </authorList>
    </citation>
    <scope>NUCLEOTIDE SEQUENCE [LARGE SCALE GENOMIC DNA]</scope>
    <source>
        <strain evidence="9">JCM 16953</strain>
    </source>
</reference>
<dbReference type="PROSITE" id="PS00107">
    <property type="entry name" value="PROTEIN_KINASE_ATP"/>
    <property type="match status" value="1"/>
</dbReference>
<feature type="compositionally biased region" description="Pro residues" evidence="5">
    <location>
        <begin position="275"/>
        <end position="286"/>
    </location>
</feature>